<dbReference type="InterPro" id="IPR025711">
    <property type="entry name" value="PepSY"/>
</dbReference>
<feature type="signal peptide" evidence="1">
    <location>
        <begin position="1"/>
        <end position="21"/>
    </location>
</feature>
<comment type="caution">
    <text evidence="3">The sequence shown here is derived from an EMBL/GenBank/DDBJ whole genome shotgun (WGS) entry which is preliminary data.</text>
</comment>
<evidence type="ECO:0000313" key="4">
    <source>
        <dbReference type="Proteomes" id="UP001597373"/>
    </source>
</evidence>
<gene>
    <name evidence="3" type="ORF">ACFSMZ_03945</name>
</gene>
<evidence type="ECO:0000313" key="3">
    <source>
        <dbReference type="EMBL" id="MFD2258912.1"/>
    </source>
</evidence>
<keyword evidence="4" id="KW-1185">Reference proteome</keyword>
<keyword evidence="1" id="KW-0732">Signal</keyword>
<accession>A0ABW5DDD9</accession>
<organism evidence="3 4">
    <name type="scientific">Chelativorans composti</name>
    <dbReference type="NCBI Taxonomy" id="768533"/>
    <lineage>
        <taxon>Bacteria</taxon>
        <taxon>Pseudomonadati</taxon>
        <taxon>Pseudomonadota</taxon>
        <taxon>Alphaproteobacteria</taxon>
        <taxon>Hyphomicrobiales</taxon>
        <taxon>Phyllobacteriaceae</taxon>
        <taxon>Chelativorans</taxon>
    </lineage>
</organism>
<dbReference type="EMBL" id="JBHUIR010000016">
    <property type="protein sequence ID" value="MFD2258912.1"/>
    <property type="molecule type" value="Genomic_DNA"/>
</dbReference>
<evidence type="ECO:0000256" key="1">
    <source>
        <dbReference type="SAM" id="SignalP"/>
    </source>
</evidence>
<proteinExistence type="predicted"/>
<evidence type="ECO:0000259" key="2">
    <source>
        <dbReference type="Pfam" id="PF13670"/>
    </source>
</evidence>
<reference evidence="4" key="1">
    <citation type="journal article" date="2019" name="Int. J. Syst. Evol. Microbiol.">
        <title>The Global Catalogue of Microorganisms (GCM) 10K type strain sequencing project: providing services to taxonomists for standard genome sequencing and annotation.</title>
        <authorList>
            <consortium name="The Broad Institute Genomics Platform"/>
            <consortium name="The Broad Institute Genome Sequencing Center for Infectious Disease"/>
            <person name="Wu L."/>
            <person name="Ma J."/>
        </authorList>
    </citation>
    <scope>NUCLEOTIDE SEQUENCE [LARGE SCALE GENOMIC DNA]</scope>
    <source>
        <strain evidence="4">KCTC 23707</strain>
    </source>
</reference>
<protein>
    <submittedName>
        <fullName evidence="3">PepSY domain-containing protein</fullName>
    </submittedName>
</protein>
<feature type="chain" id="PRO_5046951928" evidence="1">
    <location>
        <begin position="22"/>
        <end position="97"/>
    </location>
</feature>
<name>A0ABW5DDD9_9HYPH</name>
<dbReference type="RefSeq" id="WP_345099633.1">
    <property type="nucleotide sequence ID" value="NZ_BAABGS010000067.1"/>
</dbReference>
<dbReference type="Proteomes" id="UP001597373">
    <property type="component" value="Unassembled WGS sequence"/>
</dbReference>
<dbReference type="Pfam" id="PF13670">
    <property type="entry name" value="PepSY_2"/>
    <property type="match status" value="1"/>
</dbReference>
<sequence length="97" mass="10579">MRTIAMTLALLMAGAAVPALADDDYACERPPVTSGQIVTTAELAKMLEDQGYRVQEIEVKGGCYEVKAVNESGNPIKAYYDQATGELLWARLTRARK</sequence>
<feature type="domain" description="PepSY" evidence="2">
    <location>
        <begin position="6"/>
        <end position="87"/>
    </location>
</feature>